<dbReference type="SUPFAM" id="SSF117916">
    <property type="entry name" value="Fe-S cluster assembly (FSCA) domain-like"/>
    <property type="match status" value="1"/>
</dbReference>
<sequence length="204" mass="22151">MLKSRPWAVIKAPKPPEGGTPTSATMDEQRTLTREVEATLIPQGTPMSLPEGEMVTITHRLGGNFTVMTHNGMFRIKGVDGDALGEDVTEAAQSEHDHDGPPEQDALWESLKKVFDPEIPVNIVDLGLVYSLETKERLEGGHKVDMDMTLTAPGCGMGPAIAEDAKGQLERVPGVSEAEVNIVWDPPWNQDMITEEGKMVLGLV</sequence>
<dbReference type="NCBIfam" id="TIGR03406">
    <property type="entry name" value="FeS_long_SufT"/>
    <property type="match status" value="1"/>
</dbReference>
<dbReference type="PANTHER" id="PTHR42831">
    <property type="entry name" value="FE-S PROTEIN MATURATION AUXILIARY FACTOR YITW"/>
    <property type="match status" value="1"/>
</dbReference>
<dbReference type="InterPro" id="IPR017776">
    <property type="entry name" value="FeS_assembly_SufT_put"/>
</dbReference>
<dbReference type="EMBL" id="JARXHW010000005">
    <property type="protein sequence ID" value="MDQ8206531.1"/>
    <property type="molecule type" value="Genomic_DNA"/>
</dbReference>
<proteinExistence type="predicted"/>
<protein>
    <submittedName>
        <fullName evidence="3">Fe-S cluster assembly protein SufT</fullName>
    </submittedName>
</protein>
<dbReference type="Proteomes" id="UP001225316">
    <property type="component" value="Unassembled WGS sequence"/>
</dbReference>
<dbReference type="InterPro" id="IPR034904">
    <property type="entry name" value="FSCA_dom_sf"/>
</dbReference>
<gene>
    <name evidence="3" type="primary">sufT</name>
    <name evidence="3" type="ORF">QEH52_03360</name>
</gene>
<reference evidence="3 4" key="1">
    <citation type="submission" date="2023-04" db="EMBL/GenBank/DDBJ databases">
        <title>A novel bacteria isolated from coastal sediment.</title>
        <authorList>
            <person name="Liu X.-J."/>
            <person name="Du Z.-J."/>
        </authorList>
    </citation>
    <scope>NUCLEOTIDE SEQUENCE [LARGE SCALE GENOMIC DNA]</scope>
    <source>
        <strain evidence="3 4">SDUM461003</strain>
    </source>
</reference>
<accession>A0ABU1AQT8</accession>
<dbReference type="Gene3D" id="3.30.300.130">
    <property type="entry name" value="Fe-S cluster assembly (FSCA)"/>
    <property type="match status" value="1"/>
</dbReference>
<name>A0ABU1AQT8_9BACT</name>
<organism evidence="3 4">
    <name type="scientific">Thalassobacterium maritimum</name>
    <dbReference type="NCBI Taxonomy" id="3041265"/>
    <lineage>
        <taxon>Bacteria</taxon>
        <taxon>Pseudomonadati</taxon>
        <taxon>Verrucomicrobiota</taxon>
        <taxon>Opitutia</taxon>
        <taxon>Puniceicoccales</taxon>
        <taxon>Coraliomargaritaceae</taxon>
        <taxon>Thalassobacterium</taxon>
    </lineage>
</organism>
<keyword evidence="4" id="KW-1185">Reference proteome</keyword>
<dbReference type="Pfam" id="PF01883">
    <property type="entry name" value="FeS_assembly_P"/>
    <property type="match status" value="1"/>
</dbReference>
<feature type="domain" description="MIP18 family-like" evidence="2">
    <location>
        <begin position="105"/>
        <end position="180"/>
    </location>
</feature>
<dbReference type="RefSeq" id="WP_308948627.1">
    <property type="nucleotide sequence ID" value="NZ_JARXHW010000005.1"/>
</dbReference>
<evidence type="ECO:0000313" key="3">
    <source>
        <dbReference type="EMBL" id="MDQ8206531.1"/>
    </source>
</evidence>
<dbReference type="PANTHER" id="PTHR42831:SF1">
    <property type="entry name" value="FE-S PROTEIN MATURATION AUXILIARY FACTOR YITW"/>
    <property type="match status" value="1"/>
</dbReference>
<feature type="region of interest" description="Disordered" evidence="1">
    <location>
        <begin position="1"/>
        <end position="25"/>
    </location>
</feature>
<dbReference type="InterPro" id="IPR002744">
    <property type="entry name" value="MIP18-like"/>
</dbReference>
<comment type="caution">
    <text evidence="3">The sequence shown here is derived from an EMBL/GenBank/DDBJ whole genome shotgun (WGS) entry which is preliminary data.</text>
</comment>
<evidence type="ECO:0000259" key="2">
    <source>
        <dbReference type="Pfam" id="PF01883"/>
    </source>
</evidence>
<evidence type="ECO:0000313" key="4">
    <source>
        <dbReference type="Proteomes" id="UP001225316"/>
    </source>
</evidence>
<dbReference type="InterPro" id="IPR052339">
    <property type="entry name" value="Fe-S_Maturation_MIP18"/>
</dbReference>
<evidence type="ECO:0000256" key="1">
    <source>
        <dbReference type="SAM" id="MobiDB-lite"/>
    </source>
</evidence>